<dbReference type="KEGG" id="dps:DP0334"/>
<gene>
    <name evidence="1" type="ordered locus">DP0334</name>
</gene>
<dbReference type="AlphaFoldDB" id="Q6ARG2"/>
<organism evidence="1 2">
    <name type="scientific">Desulfotalea psychrophila (strain LSv54 / DSM 12343)</name>
    <dbReference type="NCBI Taxonomy" id="177439"/>
    <lineage>
        <taxon>Bacteria</taxon>
        <taxon>Pseudomonadati</taxon>
        <taxon>Thermodesulfobacteriota</taxon>
        <taxon>Desulfobulbia</taxon>
        <taxon>Desulfobulbales</taxon>
        <taxon>Desulfocapsaceae</taxon>
        <taxon>Desulfotalea</taxon>
    </lineage>
</organism>
<dbReference type="HOGENOM" id="CLU_2449815_0_0_7"/>
<sequence>MQVPLLPGYLQGAVLKLFVLVQAIHPGHIDIVYHQLSTSATQAGESLFPRTANKEFNMEEHLLKFLCSIQSNIIIYNRTLLIASSWCKK</sequence>
<name>Q6ARG2_DESPS</name>
<dbReference type="EMBL" id="CR522870">
    <property type="protein sequence ID" value="CAG35063.1"/>
    <property type="molecule type" value="Genomic_DNA"/>
</dbReference>
<keyword evidence="2" id="KW-1185">Reference proteome</keyword>
<evidence type="ECO:0000313" key="2">
    <source>
        <dbReference type="Proteomes" id="UP000000602"/>
    </source>
</evidence>
<accession>Q6ARG2</accession>
<protein>
    <submittedName>
        <fullName evidence="1">Uncharacterized protein</fullName>
    </submittedName>
</protein>
<dbReference type="Proteomes" id="UP000000602">
    <property type="component" value="Chromosome"/>
</dbReference>
<proteinExistence type="predicted"/>
<evidence type="ECO:0000313" key="1">
    <source>
        <dbReference type="EMBL" id="CAG35063.1"/>
    </source>
</evidence>
<reference evidence="2" key="1">
    <citation type="journal article" date="2004" name="Environ. Microbiol.">
        <title>The genome of Desulfotalea psychrophila, a sulfate-reducing bacterium from permanently cold Arctic sediments.</title>
        <authorList>
            <person name="Rabus R."/>
            <person name="Ruepp A."/>
            <person name="Frickey T."/>
            <person name="Rattei T."/>
            <person name="Fartmann B."/>
            <person name="Stark M."/>
            <person name="Bauer M."/>
            <person name="Zibat A."/>
            <person name="Lombardot T."/>
            <person name="Becker I."/>
            <person name="Amann J."/>
            <person name="Gellner K."/>
            <person name="Teeling H."/>
            <person name="Leuschner W.D."/>
            <person name="Gloeckner F.-O."/>
            <person name="Lupas A.N."/>
            <person name="Amann R."/>
            <person name="Klenk H.-P."/>
        </authorList>
    </citation>
    <scope>NUCLEOTIDE SEQUENCE [LARGE SCALE GENOMIC DNA]</scope>
    <source>
        <strain evidence="2">DSM 12343 / LSv54</strain>
    </source>
</reference>